<dbReference type="InterPro" id="IPR007110">
    <property type="entry name" value="Ig-like_dom"/>
</dbReference>
<evidence type="ECO:0000313" key="3">
    <source>
        <dbReference type="EMBL" id="CAL1537554.1"/>
    </source>
</evidence>
<dbReference type="Pfam" id="PF07686">
    <property type="entry name" value="V-set"/>
    <property type="match status" value="1"/>
</dbReference>
<keyword evidence="1" id="KW-0732">Signal</keyword>
<feature type="non-terminal residue" evidence="3">
    <location>
        <position position="183"/>
    </location>
</feature>
<evidence type="ECO:0000259" key="2">
    <source>
        <dbReference type="PROSITE" id="PS50835"/>
    </source>
</evidence>
<gene>
    <name evidence="3" type="ORF">GSLYS_00011457001</name>
</gene>
<keyword evidence="4" id="KW-1185">Reference proteome</keyword>
<accession>A0AAV2HVS7</accession>
<feature type="signal peptide" evidence="1">
    <location>
        <begin position="1"/>
        <end position="21"/>
    </location>
</feature>
<dbReference type="InterPro" id="IPR003599">
    <property type="entry name" value="Ig_sub"/>
</dbReference>
<feature type="domain" description="Ig-like" evidence="2">
    <location>
        <begin position="29"/>
        <end position="122"/>
    </location>
</feature>
<dbReference type="Gene3D" id="2.60.40.10">
    <property type="entry name" value="Immunoglobulins"/>
    <property type="match status" value="1"/>
</dbReference>
<reference evidence="3 4" key="1">
    <citation type="submission" date="2024-04" db="EMBL/GenBank/DDBJ databases">
        <authorList>
            <consortium name="Genoscope - CEA"/>
            <person name="William W."/>
        </authorList>
    </citation>
    <scope>NUCLEOTIDE SEQUENCE [LARGE SCALE GENOMIC DNA]</scope>
</reference>
<dbReference type="EMBL" id="CAXITT010000267">
    <property type="protein sequence ID" value="CAL1537554.1"/>
    <property type="molecule type" value="Genomic_DNA"/>
</dbReference>
<name>A0AAV2HVS7_LYMST</name>
<dbReference type="PROSITE" id="PS50835">
    <property type="entry name" value="IG_LIKE"/>
    <property type="match status" value="1"/>
</dbReference>
<dbReference type="SMART" id="SM00409">
    <property type="entry name" value="IG"/>
    <property type="match status" value="1"/>
</dbReference>
<dbReference type="SUPFAM" id="SSF48726">
    <property type="entry name" value="Immunoglobulin"/>
    <property type="match status" value="1"/>
</dbReference>
<evidence type="ECO:0000313" key="4">
    <source>
        <dbReference type="Proteomes" id="UP001497497"/>
    </source>
</evidence>
<comment type="caution">
    <text evidence="3">The sequence shown here is derived from an EMBL/GenBank/DDBJ whole genome shotgun (WGS) entry which is preliminary data.</text>
</comment>
<proteinExistence type="predicted"/>
<organism evidence="3 4">
    <name type="scientific">Lymnaea stagnalis</name>
    <name type="common">Great pond snail</name>
    <name type="synonym">Helix stagnalis</name>
    <dbReference type="NCBI Taxonomy" id="6523"/>
    <lineage>
        <taxon>Eukaryota</taxon>
        <taxon>Metazoa</taxon>
        <taxon>Spiralia</taxon>
        <taxon>Lophotrochozoa</taxon>
        <taxon>Mollusca</taxon>
        <taxon>Gastropoda</taxon>
        <taxon>Heterobranchia</taxon>
        <taxon>Euthyneura</taxon>
        <taxon>Panpulmonata</taxon>
        <taxon>Hygrophila</taxon>
        <taxon>Lymnaeoidea</taxon>
        <taxon>Lymnaeidae</taxon>
        <taxon>Lymnaea</taxon>
    </lineage>
</organism>
<dbReference type="InterPro" id="IPR013783">
    <property type="entry name" value="Ig-like_fold"/>
</dbReference>
<sequence>MTNAIYHCFLLVGVYVLMASCSPINKTVGQGINIDCPVVPENAEFTSAQWMKNSLLLAEILSNQQLEVFLSEYKDRVIEKNGSFLSLNLTNLVLADTALYQCNVSYVKDGNSASLASTTEVSVQQDKASPLGRPTIKNITSHTVTASWTDSGTEMSKVQFYLLNVKKCDADNYDDRIKVNVGH</sequence>
<dbReference type="AlphaFoldDB" id="A0AAV2HVS7"/>
<dbReference type="InterPro" id="IPR036179">
    <property type="entry name" value="Ig-like_dom_sf"/>
</dbReference>
<protein>
    <recommendedName>
        <fullName evidence="2">Ig-like domain-containing protein</fullName>
    </recommendedName>
</protein>
<evidence type="ECO:0000256" key="1">
    <source>
        <dbReference type="SAM" id="SignalP"/>
    </source>
</evidence>
<dbReference type="InterPro" id="IPR013106">
    <property type="entry name" value="Ig_V-set"/>
</dbReference>
<dbReference type="Proteomes" id="UP001497497">
    <property type="component" value="Unassembled WGS sequence"/>
</dbReference>
<feature type="chain" id="PRO_5043371089" description="Ig-like domain-containing protein" evidence="1">
    <location>
        <begin position="22"/>
        <end position="183"/>
    </location>
</feature>